<evidence type="ECO:0000256" key="5">
    <source>
        <dbReference type="PIRSR" id="PIRSR606710-2"/>
    </source>
</evidence>
<dbReference type="InterPro" id="IPR013320">
    <property type="entry name" value="ConA-like_dom_sf"/>
</dbReference>
<dbReference type="SUPFAM" id="SSF49899">
    <property type="entry name" value="Concanavalin A-like lectins/glucanases"/>
    <property type="match status" value="1"/>
</dbReference>
<dbReference type="InterPro" id="IPR006710">
    <property type="entry name" value="Glyco_hydro_43"/>
</dbReference>
<evidence type="ECO:0000256" key="3">
    <source>
        <dbReference type="ARBA" id="ARBA00023295"/>
    </source>
</evidence>
<dbReference type="InterPro" id="IPR023296">
    <property type="entry name" value="Glyco_hydro_beta-prop_sf"/>
</dbReference>
<comment type="similarity">
    <text evidence="1 6">Belongs to the glycosyl hydrolase 43 family.</text>
</comment>
<evidence type="ECO:0000259" key="7">
    <source>
        <dbReference type="Pfam" id="PF17851"/>
    </source>
</evidence>
<dbReference type="EC" id="3.2.1.55" evidence="8"/>
<dbReference type="Gene3D" id="2.115.10.20">
    <property type="entry name" value="Glycosyl hydrolase domain, family 43"/>
    <property type="match status" value="1"/>
</dbReference>
<evidence type="ECO:0000256" key="2">
    <source>
        <dbReference type="ARBA" id="ARBA00022801"/>
    </source>
</evidence>
<sequence>MLCSFMCWGQGFKNPVLPGFHADPSVCRVGDDFYLVNSTFQYFPGVPVFHSKDLIHWEQIGACLTRPSQVNLENMDGNNGIYAPTIRYHDGIFYMVTTIFPSRKHFYVYTDNPAGEWSEPIMIDFVTGSCDPTLFFDEGKCYFLWKDGTIKICEIDVKTGKQLSEIKRLWSGMGGRYPEGPHLYKKDGYYYLLLAEGGTEHGHHVTLARSRYLEGPYTPCPSNPILSHFNNEMQNSPIQGLGHADFVQAPDGSWWVIFLGYRTHGYLQHVMGRETFLAPVQWEKGSWPVVNKNGTVQIDMDCKTLPQVKLPEDPETDDFSQTKLAWCWSYLCNPFFENYSLTERKGYLRMKASEKTIDQVGTLTFIGRRQTEPRFQATTAIDVSSLKEGGEAGITAYAAHTNHYDVVVECRGGKKYVKAYIRIGQVRHVEKEFPLNTDLIYLRIEGDYNYYHLSYSEDNHRFLPLGKMEYRYLSTETIGGFTGVHLGLFAQQAKGKSGGSVDVDWFRYSVVK</sequence>
<gene>
    <name evidence="8" type="primary">xynB_6</name>
    <name evidence="8" type="ORF">NCTC11155_02527</name>
</gene>
<reference evidence="8 9" key="1">
    <citation type="submission" date="2018-06" db="EMBL/GenBank/DDBJ databases">
        <authorList>
            <consortium name="Pathogen Informatics"/>
            <person name="Doyle S."/>
        </authorList>
    </citation>
    <scope>NUCLEOTIDE SEQUENCE [LARGE SCALE GENOMIC DNA]</scope>
    <source>
        <strain evidence="8 9">NCTC11155</strain>
    </source>
</reference>
<dbReference type="PANTHER" id="PTHR42812:SF12">
    <property type="entry name" value="BETA-XYLOSIDASE-RELATED"/>
    <property type="match status" value="1"/>
</dbReference>
<dbReference type="PANTHER" id="PTHR42812">
    <property type="entry name" value="BETA-XYLOSIDASE"/>
    <property type="match status" value="1"/>
</dbReference>
<evidence type="ECO:0000256" key="6">
    <source>
        <dbReference type="RuleBase" id="RU361187"/>
    </source>
</evidence>
<accession>A0A380Z805</accession>
<evidence type="ECO:0000256" key="1">
    <source>
        <dbReference type="ARBA" id="ARBA00009865"/>
    </source>
</evidence>
<protein>
    <submittedName>
        <fullName evidence="8">Alpha-N-arabinofuranosidase</fullName>
        <ecNumber evidence="8">3.2.1.37</ecNumber>
        <ecNumber evidence="8">3.2.1.55</ecNumber>
    </submittedName>
</protein>
<organism evidence="8 9">
    <name type="scientific">Bacteroides eggerthii</name>
    <dbReference type="NCBI Taxonomy" id="28111"/>
    <lineage>
        <taxon>Bacteria</taxon>
        <taxon>Pseudomonadati</taxon>
        <taxon>Bacteroidota</taxon>
        <taxon>Bacteroidia</taxon>
        <taxon>Bacteroidales</taxon>
        <taxon>Bacteroidaceae</taxon>
        <taxon>Bacteroides</taxon>
    </lineage>
</organism>
<dbReference type="Proteomes" id="UP000254424">
    <property type="component" value="Unassembled WGS sequence"/>
</dbReference>
<dbReference type="Gene3D" id="2.60.120.200">
    <property type="match status" value="1"/>
</dbReference>
<evidence type="ECO:0000313" key="8">
    <source>
        <dbReference type="EMBL" id="SUV43137.1"/>
    </source>
</evidence>
<evidence type="ECO:0000256" key="4">
    <source>
        <dbReference type="PIRSR" id="PIRSR606710-1"/>
    </source>
</evidence>
<dbReference type="EMBL" id="UFSX01000002">
    <property type="protein sequence ID" value="SUV43137.1"/>
    <property type="molecule type" value="Genomic_DNA"/>
</dbReference>
<dbReference type="CDD" id="cd18617">
    <property type="entry name" value="GH43_XynB-like"/>
    <property type="match status" value="1"/>
</dbReference>
<dbReference type="STRING" id="483216.BACEGG_03219"/>
<evidence type="ECO:0000313" key="9">
    <source>
        <dbReference type="Proteomes" id="UP000254424"/>
    </source>
</evidence>
<feature type="active site" description="Proton donor" evidence="4">
    <location>
        <position position="179"/>
    </location>
</feature>
<dbReference type="SUPFAM" id="SSF75005">
    <property type="entry name" value="Arabinanase/levansucrase/invertase"/>
    <property type="match status" value="1"/>
</dbReference>
<name>A0A380Z805_9BACE</name>
<dbReference type="GO" id="GO:0046556">
    <property type="term" value="F:alpha-L-arabinofuranosidase activity"/>
    <property type="evidence" value="ECO:0007669"/>
    <property type="project" value="UniProtKB-EC"/>
</dbReference>
<dbReference type="AlphaFoldDB" id="A0A380Z805"/>
<feature type="active site" description="Proton acceptor" evidence="4">
    <location>
        <position position="23"/>
    </location>
</feature>
<keyword evidence="3 6" id="KW-0326">Glycosidase</keyword>
<dbReference type="GO" id="GO:0009044">
    <property type="term" value="F:xylan 1,4-beta-xylosidase activity"/>
    <property type="evidence" value="ECO:0007669"/>
    <property type="project" value="UniProtKB-EC"/>
</dbReference>
<dbReference type="Pfam" id="PF17851">
    <property type="entry name" value="GH43_C2"/>
    <property type="match status" value="1"/>
</dbReference>
<dbReference type="EC" id="3.2.1.37" evidence="8"/>
<dbReference type="Pfam" id="PF04616">
    <property type="entry name" value="Glyco_hydro_43"/>
    <property type="match status" value="1"/>
</dbReference>
<dbReference type="InterPro" id="IPR041542">
    <property type="entry name" value="GH43_C2"/>
</dbReference>
<feature type="domain" description="Beta-xylosidase C-terminal Concanavalin A-like" evidence="7">
    <location>
        <begin position="316"/>
        <end position="509"/>
    </location>
</feature>
<keyword evidence="2 6" id="KW-0378">Hydrolase</keyword>
<feature type="site" description="Important for catalytic activity, responsible for pKa modulation of the active site Glu and correct orientation of both the proton donor and substrate" evidence="5">
    <location>
        <position position="131"/>
    </location>
</feature>
<dbReference type="InterPro" id="IPR051795">
    <property type="entry name" value="Glycosyl_Hydrlase_43"/>
</dbReference>
<dbReference type="GO" id="GO:0005975">
    <property type="term" value="P:carbohydrate metabolic process"/>
    <property type="evidence" value="ECO:0007669"/>
    <property type="project" value="InterPro"/>
</dbReference>
<proteinExistence type="inferred from homology"/>